<dbReference type="Proteomes" id="UP000291236">
    <property type="component" value="Chromosome"/>
</dbReference>
<accession>A0A4P2VKH4</accession>
<keyword evidence="3" id="KW-1185">Reference proteome</keyword>
<proteinExistence type="predicted"/>
<organism evidence="2 3">
    <name type="scientific">Fluviispira sanaruensis</name>
    <dbReference type="NCBI Taxonomy" id="2493639"/>
    <lineage>
        <taxon>Bacteria</taxon>
        <taxon>Pseudomonadati</taxon>
        <taxon>Bdellovibrionota</taxon>
        <taxon>Oligoflexia</taxon>
        <taxon>Silvanigrellales</taxon>
        <taxon>Silvanigrellaceae</taxon>
        <taxon>Fluviispira</taxon>
    </lineage>
</organism>
<protein>
    <submittedName>
        <fullName evidence="2">Uncharacterized protein</fullName>
    </submittedName>
</protein>
<dbReference type="EMBL" id="AP019368">
    <property type="protein sequence ID" value="BBH52180.1"/>
    <property type="molecule type" value="Genomic_DNA"/>
</dbReference>
<evidence type="ECO:0000313" key="2">
    <source>
        <dbReference type="EMBL" id="BBH52180.1"/>
    </source>
</evidence>
<name>A0A4P2VKH4_FLUSA</name>
<feature type="signal peptide" evidence="1">
    <location>
        <begin position="1"/>
        <end position="26"/>
    </location>
</feature>
<dbReference type="KEGG" id="sbf:JCM31447_314700"/>
<reference evidence="2 3" key="1">
    <citation type="submission" date="2018-12" db="EMBL/GenBank/DDBJ databases">
        <title>Rubrispira sanarue gen. nov., sp., nov., a member of the order Silvanigrellales, isolated from a brackish lake in Hamamatsu Japan.</title>
        <authorList>
            <person name="Maejima Y."/>
            <person name="Iino T."/>
            <person name="Muraguchi Y."/>
            <person name="Fukuda K."/>
            <person name="Nojiri H."/>
            <person name="Ohkuma M."/>
            <person name="Moriuchi R."/>
            <person name="Dohra H."/>
            <person name="Kimbara K."/>
            <person name="Shintani M."/>
        </authorList>
    </citation>
    <scope>NUCLEOTIDE SEQUENCE [LARGE SCALE GENOMIC DNA]</scope>
    <source>
        <strain evidence="2 3">RF1110005</strain>
    </source>
</reference>
<keyword evidence="1" id="KW-0732">Signal</keyword>
<dbReference type="OrthoDB" id="5310563at2"/>
<evidence type="ECO:0000313" key="3">
    <source>
        <dbReference type="Proteomes" id="UP000291236"/>
    </source>
</evidence>
<evidence type="ECO:0000256" key="1">
    <source>
        <dbReference type="SAM" id="SignalP"/>
    </source>
</evidence>
<gene>
    <name evidence="2" type="ORF">JCM31447_314700</name>
</gene>
<sequence length="133" mass="15053">MKLSHFLISILATAAFVPQNNSTATAAFFPQNNSTAAEAYIYCSNDNNDWEWLNNRNITVPGKWRFYPMNNANSFVVFILTGGENAYIYLAEKCAEEFGNTYPYPQPASGIFNNWFVFAAQNGKIFPGYKTLY</sequence>
<feature type="chain" id="PRO_5020903021" evidence="1">
    <location>
        <begin position="27"/>
        <end position="133"/>
    </location>
</feature>
<dbReference type="AlphaFoldDB" id="A0A4P2VKH4"/>
<dbReference type="RefSeq" id="WP_130606404.1">
    <property type="nucleotide sequence ID" value="NZ_AP019368.1"/>
</dbReference>